<keyword evidence="6 8" id="KW-0472">Membrane</keyword>
<evidence type="ECO:0000259" key="13">
    <source>
        <dbReference type="Pfam" id="PF07715"/>
    </source>
</evidence>
<keyword evidence="15" id="KW-1185">Reference proteome</keyword>
<keyword evidence="14" id="KW-0675">Receptor</keyword>
<dbReference type="InterPro" id="IPR010104">
    <property type="entry name" value="TonB_rcpt_bac"/>
</dbReference>
<feature type="signal peptide" evidence="11">
    <location>
        <begin position="1"/>
        <end position="30"/>
    </location>
</feature>
<organism evidence="14 15">
    <name type="scientific">Idiomarina seosinensis</name>
    <dbReference type="NCBI Taxonomy" id="281739"/>
    <lineage>
        <taxon>Bacteria</taxon>
        <taxon>Pseudomonadati</taxon>
        <taxon>Pseudomonadota</taxon>
        <taxon>Gammaproteobacteria</taxon>
        <taxon>Alteromonadales</taxon>
        <taxon>Idiomarinaceae</taxon>
        <taxon>Idiomarina</taxon>
    </lineage>
</organism>
<evidence type="ECO:0000256" key="10">
    <source>
        <dbReference type="SAM" id="MobiDB-lite"/>
    </source>
</evidence>
<evidence type="ECO:0000256" key="6">
    <source>
        <dbReference type="ARBA" id="ARBA00023136"/>
    </source>
</evidence>
<comment type="caution">
    <text evidence="14">The sequence shown here is derived from an EMBL/GenBank/DDBJ whole genome shotgun (WGS) entry which is preliminary data.</text>
</comment>
<evidence type="ECO:0000256" key="4">
    <source>
        <dbReference type="ARBA" id="ARBA00022692"/>
    </source>
</evidence>
<evidence type="ECO:0000256" key="3">
    <source>
        <dbReference type="ARBA" id="ARBA00022452"/>
    </source>
</evidence>
<protein>
    <submittedName>
        <fullName evidence="14">TonB-dependent receptor</fullName>
    </submittedName>
</protein>
<comment type="similarity">
    <text evidence="8 9">Belongs to the TonB-dependent receptor family.</text>
</comment>
<accession>A0A432ZIM9</accession>
<evidence type="ECO:0000256" key="9">
    <source>
        <dbReference type="RuleBase" id="RU003357"/>
    </source>
</evidence>
<dbReference type="EMBL" id="PIQF01000001">
    <property type="protein sequence ID" value="RUO77690.1"/>
    <property type="molecule type" value="Genomic_DNA"/>
</dbReference>
<keyword evidence="3 8" id="KW-1134">Transmembrane beta strand</keyword>
<keyword evidence="7 8" id="KW-0998">Cell outer membrane</keyword>
<dbReference type="Gene3D" id="2.170.130.10">
    <property type="entry name" value="TonB-dependent receptor, plug domain"/>
    <property type="match status" value="1"/>
</dbReference>
<evidence type="ECO:0000256" key="1">
    <source>
        <dbReference type="ARBA" id="ARBA00004571"/>
    </source>
</evidence>
<evidence type="ECO:0000313" key="14">
    <source>
        <dbReference type="EMBL" id="RUO77690.1"/>
    </source>
</evidence>
<dbReference type="PROSITE" id="PS52016">
    <property type="entry name" value="TONB_DEPENDENT_REC_3"/>
    <property type="match status" value="1"/>
</dbReference>
<feature type="domain" description="TonB-dependent receptor plug" evidence="13">
    <location>
        <begin position="75"/>
        <end position="176"/>
    </location>
</feature>
<dbReference type="OrthoDB" id="8727862at2"/>
<comment type="subcellular location">
    <subcellularLocation>
        <location evidence="1 8">Cell outer membrane</location>
        <topology evidence="1 8">Multi-pass membrane protein</topology>
    </subcellularLocation>
</comment>
<evidence type="ECO:0000256" key="2">
    <source>
        <dbReference type="ARBA" id="ARBA00022448"/>
    </source>
</evidence>
<gene>
    <name evidence="14" type="ORF">CWI81_04220</name>
</gene>
<dbReference type="Pfam" id="PF00593">
    <property type="entry name" value="TonB_dep_Rec_b-barrel"/>
    <property type="match status" value="1"/>
</dbReference>
<dbReference type="RefSeq" id="WP_126783959.1">
    <property type="nucleotide sequence ID" value="NZ_PIQF01000001.1"/>
</dbReference>
<evidence type="ECO:0000256" key="8">
    <source>
        <dbReference type="PROSITE-ProRule" id="PRU01360"/>
    </source>
</evidence>
<dbReference type="PANTHER" id="PTHR40980:SF3">
    <property type="entry name" value="TONB-DEPENDENT RECEPTOR-LIKE BETA-BARREL DOMAIN-CONTAINING PROTEIN"/>
    <property type="match status" value="1"/>
</dbReference>
<feature type="domain" description="TonB-dependent receptor-like beta-barrel" evidence="12">
    <location>
        <begin position="424"/>
        <end position="965"/>
    </location>
</feature>
<dbReference type="Gene3D" id="2.40.170.20">
    <property type="entry name" value="TonB-dependent receptor, beta-barrel domain"/>
    <property type="match status" value="1"/>
</dbReference>
<feature type="chain" id="PRO_5019486235" evidence="11">
    <location>
        <begin position="31"/>
        <end position="998"/>
    </location>
</feature>
<feature type="region of interest" description="Disordered" evidence="10">
    <location>
        <begin position="712"/>
        <end position="733"/>
    </location>
</feature>
<dbReference type="InterPro" id="IPR036942">
    <property type="entry name" value="Beta-barrel_TonB_sf"/>
</dbReference>
<dbReference type="InterPro" id="IPR039426">
    <property type="entry name" value="TonB-dep_rcpt-like"/>
</dbReference>
<keyword evidence="11" id="KW-0732">Signal</keyword>
<evidence type="ECO:0000256" key="11">
    <source>
        <dbReference type="SAM" id="SignalP"/>
    </source>
</evidence>
<dbReference type="AlphaFoldDB" id="A0A432ZIM9"/>
<proteinExistence type="inferred from homology"/>
<dbReference type="InterPro" id="IPR000531">
    <property type="entry name" value="Beta-barrel_TonB"/>
</dbReference>
<reference evidence="14 15" key="1">
    <citation type="journal article" date="2011" name="Front. Microbiol.">
        <title>Genomic signatures of strain selection and enhancement in Bacillus atrophaeus var. globigii, a historical biowarfare simulant.</title>
        <authorList>
            <person name="Gibbons H.S."/>
            <person name="Broomall S.M."/>
            <person name="McNew L.A."/>
            <person name="Daligault H."/>
            <person name="Chapman C."/>
            <person name="Bruce D."/>
            <person name="Karavis M."/>
            <person name="Krepps M."/>
            <person name="McGregor P.A."/>
            <person name="Hong C."/>
            <person name="Park K.H."/>
            <person name="Akmal A."/>
            <person name="Feldman A."/>
            <person name="Lin J.S."/>
            <person name="Chang W.E."/>
            <person name="Higgs B.W."/>
            <person name="Demirev P."/>
            <person name="Lindquist J."/>
            <person name="Liem A."/>
            <person name="Fochler E."/>
            <person name="Read T.D."/>
            <person name="Tapia R."/>
            <person name="Johnson S."/>
            <person name="Bishop-Lilly K.A."/>
            <person name="Detter C."/>
            <person name="Han C."/>
            <person name="Sozhamannan S."/>
            <person name="Rosenzweig C.N."/>
            <person name="Skowronski E.W."/>
        </authorList>
    </citation>
    <scope>NUCLEOTIDE SEQUENCE [LARGE SCALE GENOMIC DNA]</scope>
    <source>
        <strain evidence="14 15">CL-SP19</strain>
    </source>
</reference>
<evidence type="ECO:0000256" key="5">
    <source>
        <dbReference type="ARBA" id="ARBA00023077"/>
    </source>
</evidence>
<dbReference type="InterPro" id="IPR012910">
    <property type="entry name" value="Plug_dom"/>
</dbReference>
<dbReference type="PANTHER" id="PTHR40980">
    <property type="entry name" value="PLUG DOMAIN-CONTAINING PROTEIN"/>
    <property type="match status" value="1"/>
</dbReference>
<dbReference type="NCBIfam" id="TIGR01782">
    <property type="entry name" value="TonB-Xanth-Caul"/>
    <property type="match status" value="1"/>
</dbReference>
<evidence type="ECO:0000313" key="15">
    <source>
        <dbReference type="Proteomes" id="UP000287908"/>
    </source>
</evidence>
<dbReference type="GO" id="GO:0009279">
    <property type="term" value="C:cell outer membrane"/>
    <property type="evidence" value="ECO:0007669"/>
    <property type="project" value="UniProtKB-SubCell"/>
</dbReference>
<dbReference type="InterPro" id="IPR037066">
    <property type="entry name" value="Plug_dom_sf"/>
</dbReference>
<dbReference type="SUPFAM" id="SSF56935">
    <property type="entry name" value="Porins"/>
    <property type="match status" value="1"/>
</dbReference>
<keyword evidence="2 8" id="KW-0813">Transport</keyword>
<sequence length="998" mass="109584">MKKPLMFSKSPVAAAVSVVLSAGLMFPSFAQEQAAESAETEQTEQQLQQREKNAMEVINVQGIRGSLSRATAFKRQSSGVVDGISAEEMGKFPDTNLAESLQRITGVSISRNDGEGSEITVRGFGPEFNLVTLNGRQMPSTGFSRSYNMEALSSENVTALEVYKTARAAMPSGGLGATVNIVTTRPFQTSERQFVISGKAMHDSSVDIGDSVTPELAALYSDTFADDMFGVAVSLSQQRRDFQQQYANIQGWQANVGLPDLEEGEFTDPRPVGDDGERIGNHFFPKDMNYGFTDVQNERTNGQVTLQFAPTDTIVLTADYTGSRRTSGRVGYGWGIWNEFGGNINSYILDENGTAVYADIAGNDSSFTANWDTTEIEADSVGLNLSWDITPDLNLWVDVHDSSNKIDNGADKGIHSTGQIILGSDQLRTKIYDYRNGEIPQASVLWNNGTNVLGRGEIDSNFSQFLRSPGESNIKQYQVEATWYNSVFDVPLVKVTGGVTRTEQDMGGYNAWSGLRGGPGFNPSFTQIFPDGMFVYNNTDGFLDEFAGGGSDLAQNYYYTYDIEEALARQAAFLTEERMGADEYYVGIRPGDITGRSSVLEETDAIFIQSEWEFDVAGFFTQVNFGARYEQTDVTSMVRQRVEQQVNWVSPSEWIMQYVGGGDESTFLTQTGEHDVFLPMLDVKVDITEDLVGRFSTGKTIARAPLGALNGGRSLSGSPKPGARTGSSGNPNLLPFESTNIDLSLEYYYGDGSYASIGYFKKDVDNFIQNTITETTIDGIRDIFQGPRYQQAISDIESRGEQATSTAIFEQMLANGHGNADGAIEPNSDDPLMVWNISRPSNTDEKSVNGFEIAIQQLFGETGFGAAANATLVDGDTSFDVDSLDQQSPLVGLSDSANLQLFYEKHGWSVRATYAWRDSYLLGVGQAQGSSDAPPQFARSFGQWDLSVNYDVNEKLTVFFEGINLNNETEEGYGRYEEQFLFARQYGPRYALGARYSF</sequence>
<evidence type="ECO:0000256" key="7">
    <source>
        <dbReference type="ARBA" id="ARBA00023237"/>
    </source>
</evidence>
<keyword evidence="5 9" id="KW-0798">TonB box</keyword>
<name>A0A432ZIM9_9GAMM</name>
<dbReference type="Pfam" id="PF07715">
    <property type="entry name" value="Plug"/>
    <property type="match status" value="1"/>
</dbReference>
<evidence type="ECO:0000259" key="12">
    <source>
        <dbReference type="Pfam" id="PF00593"/>
    </source>
</evidence>
<dbReference type="Proteomes" id="UP000287908">
    <property type="component" value="Unassembled WGS sequence"/>
</dbReference>
<keyword evidence="4 8" id="KW-0812">Transmembrane</keyword>